<proteinExistence type="predicted"/>
<dbReference type="EMBL" id="NMUL01000094">
    <property type="protein sequence ID" value="OXM59143.1"/>
    <property type="molecule type" value="Genomic_DNA"/>
</dbReference>
<protein>
    <submittedName>
        <fullName evidence="1">Uncharacterized protein</fullName>
    </submittedName>
</protein>
<accession>A0A229SJY1</accession>
<dbReference type="AlphaFoldDB" id="A0A229SJY1"/>
<name>A0A229SJY1_9PSEU</name>
<evidence type="ECO:0000313" key="1">
    <source>
        <dbReference type="EMBL" id="OXM59143.1"/>
    </source>
</evidence>
<dbReference type="Gene3D" id="2.60.120.260">
    <property type="entry name" value="Galactose-binding domain-like"/>
    <property type="match status" value="1"/>
</dbReference>
<dbReference type="Proteomes" id="UP000215199">
    <property type="component" value="Unassembled WGS sequence"/>
</dbReference>
<organism evidence="1 2">
    <name type="scientific">Amycolatopsis vastitatis</name>
    <dbReference type="NCBI Taxonomy" id="1905142"/>
    <lineage>
        <taxon>Bacteria</taxon>
        <taxon>Bacillati</taxon>
        <taxon>Actinomycetota</taxon>
        <taxon>Actinomycetes</taxon>
        <taxon>Pseudonocardiales</taxon>
        <taxon>Pseudonocardiaceae</taxon>
        <taxon>Amycolatopsis</taxon>
    </lineage>
</organism>
<keyword evidence="2" id="KW-1185">Reference proteome</keyword>
<sequence>MPFDPGRWYLGWLGELRALPVPEPDLTTTEKRFGGVHESLNGARVVDITGFRTEYRFTFAYLSEPDYAWLRALYLRHIRGPHYLISPLRKNLLSPQCSTGYIHGVQDYGWQALSASYEYVLDYPSAVAPAGNRTFRITNVSTAPGYLIPDGSKKFIPVLPGEPVTFSVYLKADAARSITMHLEKIDKFGVPIAGGLTQTANVTTSWQRFALTHTPAADTAALRPGFVFPTAQTYNTAFAAPQVEYGNVATAAELGGASTKVLIDQITGTSPQYPLTDVAVTLLEA</sequence>
<comment type="caution">
    <text evidence="1">The sequence shown here is derived from an EMBL/GenBank/DDBJ whole genome shotgun (WGS) entry which is preliminary data.</text>
</comment>
<gene>
    <name evidence="1" type="ORF">CF165_49235</name>
</gene>
<reference evidence="2" key="1">
    <citation type="submission" date="2017-07" db="EMBL/GenBank/DDBJ databases">
        <title>Comparative genome mining reveals phylogenetic distribution patterns of secondary metabolites in Amycolatopsis.</title>
        <authorList>
            <person name="Adamek M."/>
            <person name="Alanjary M."/>
            <person name="Sales-Ortells H."/>
            <person name="Goodfellow M."/>
            <person name="Bull A.T."/>
            <person name="Kalinowski J."/>
            <person name="Ziemert N."/>
        </authorList>
    </citation>
    <scope>NUCLEOTIDE SEQUENCE [LARGE SCALE GENOMIC DNA]</scope>
    <source>
        <strain evidence="2">H5</strain>
    </source>
</reference>
<evidence type="ECO:0000313" key="2">
    <source>
        <dbReference type="Proteomes" id="UP000215199"/>
    </source>
</evidence>